<feature type="transmembrane region" description="Helical" evidence="1">
    <location>
        <begin position="82"/>
        <end position="106"/>
    </location>
</feature>
<dbReference type="EMBL" id="BRXY01000161">
    <property type="protein sequence ID" value="GMH72865.1"/>
    <property type="molecule type" value="Genomic_DNA"/>
</dbReference>
<feature type="transmembrane region" description="Helical" evidence="1">
    <location>
        <begin position="222"/>
        <end position="241"/>
    </location>
</feature>
<proteinExistence type="predicted"/>
<gene>
    <name evidence="2" type="ORF">TrST_g12058</name>
</gene>
<keyword evidence="1" id="KW-0812">Transmembrane</keyword>
<feature type="transmembrane region" description="Helical" evidence="1">
    <location>
        <begin position="133"/>
        <end position="154"/>
    </location>
</feature>
<dbReference type="OrthoDB" id="196644at2759"/>
<accession>A0A9W7ARZ9</accession>
<reference evidence="3" key="1">
    <citation type="journal article" date="2023" name="Commun. Biol.">
        <title>Genome analysis of Parmales, the sister group of diatoms, reveals the evolutionary specialization of diatoms from phago-mixotrophs to photoautotrophs.</title>
        <authorList>
            <person name="Ban H."/>
            <person name="Sato S."/>
            <person name="Yoshikawa S."/>
            <person name="Yamada K."/>
            <person name="Nakamura Y."/>
            <person name="Ichinomiya M."/>
            <person name="Sato N."/>
            <person name="Blanc-Mathieu R."/>
            <person name="Endo H."/>
            <person name="Kuwata A."/>
            <person name="Ogata H."/>
        </authorList>
    </citation>
    <scope>NUCLEOTIDE SEQUENCE [LARGE SCALE GENOMIC DNA]</scope>
    <source>
        <strain evidence="3">NIES 3701</strain>
    </source>
</reference>
<evidence type="ECO:0000313" key="2">
    <source>
        <dbReference type="EMBL" id="GMH72865.1"/>
    </source>
</evidence>
<keyword evidence="1" id="KW-1133">Transmembrane helix</keyword>
<feature type="transmembrane region" description="Helical" evidence="1">
    <location>
        <begin position="49"/>
        <end position="70"/>
    </location>
</feature>
<feature type="transmembrane region" description="Helical" evidence="1">
    <location>
        <begin position="18"/>
        <end position="37"/>
    </location>
</feature>
<evidence type="ECO:0000313" key="3">
    <source>
        <dbReference type="Proteomes" id="UP001165085"/>
    </source>
</evidence>
<organism evidence="2 3">
    <name type="scientific">Triparma strigata</name>
    <dbReference type="NCBI Taxonomy" id="1606541"/>
    <lineage>
        <taxon>Eukaryota</taxon>
        <taxon>Sar</taxon>
        <taxon>Stramenopiles</taxon>
        <taxon>Ochrophyta</taxon>
        <taxon>Bolidophyceae</taxon>
        <taxon>Parmales</taxon>
        <taxon>Triparmaceae</taxon>
        <taxon>Triparma</taxon>
    </lineage>
</organism>
<keyword evidence="3" id="KW-1185">Reference proteome</keyword>
<name>A0A9W7ARZ9_9STRA</name>
<sequence length="346" mass="38613">MSSRHLFVGESHTSIESVIFLTLSCVLLLLTLRLLHLTTTLQHYSESSILKYAFPTCTLLMSLDNLVMYLSDSISSDHWIGVTAFVVHPFVTPVLLMTTFEITYLVHKRRSVNFLGIKFDEGRRVKTGWKSWVLRNLVGVGGLGLAGVGVVVNFDLVQNKHVDPEAGNVSWMSVFDEGDLEMQVHKILGLLPTLILVLSNLYFAVVMWRYGSNSSMIIHSSYLNPWICMFLGTLVLASGQFPRSHFKTTSNAGEAFLVLSIMFLMNEVDRDMSAASEFTDFLEAIEDKTNSRDENRQIKASIRGVPKPKEVNKTRFWGFGGGGGQPENKNGLGAAMVQLNDVEVRL</sequence>
<dbReference type="AlphaFoldDB" id="A0A9W7ARZ9"/>
<feature type="transmembrane region" description="Helical" evidence="1">
    <location>
        <begin position="187"/>
        <end position="210"/>
    </location>
</feature>
<protein>
    <submittedName>
        <fullName evidence="2">Uncharacterized protein</fullName>
    </submittedName>
</protein>
<keyword evidence="1" id="KW-0472">Membrane</keyword>
<dbReference type="Proteomes" id="UP001165085">
    <property type="component" value="Unassembled WGS sequence"/>
</dbReference>
<evidence type="ECO:0000256" key="1">
    <source>
        <dbReference type="SAM" id="Phobius"/>
    </source>
</evidence>
<comment type="caution">
    <text evidence="2">The sequence shown here is derived from an EMBL/GenBank/DDBJ whole genome shotgun (WGS) entry which is preliminary data.</text>
</comment>